<proteinExistence type="predicted"/>
<dbReference type="KEGG" id="elux:BTN50_0893"/>
<evidence type="ECO:0000313" key="1">
    <source>
        <dbReference type="EMBL" id="ATF09400.1"/>
    </source>
</evidence>
<gene>
    <name evidence="1" type="ORF">BTN50_0893</name>
</gene>
<dbReference type="EMBL" id="CP020660">
    <property type="protein sequence ID" value="ATF09400.1"/>
    <property type="molecule type" value="Genomic_DNA"/>
</dbReference>
<accession>A0A291B8R8</accession>
<reference evidence="2" key="1">
    <citation type="submission" date="2017-04" db="EMBL/GenBank/DDBJ databases">
        <title>Genome evolution of the luminous symbionts of deep sea anglerfish.</title>
        <authorList>
            <person name="Hendry T.A."/>
        </authorList>
    </citation>
    <scope>NUCLEOTIDE SEQUENCE [LARGE SCALE GENOMIC DNA]</scope>
</reference>
<sequence>MIALGNFAADITAVNLTPKKCFFYNTSGINTNEDTIEIVNSANVEVLGVNQ</sequence>
<organism evidence="1 2">
    <name type="scientific">Candidatus Enterovibrio altilux</name>
    <dbReference type="NCBI Taxonomy" id="1927128"/>
    <lineage>
        <taxon>Bacteria</taxon>
        <taxon>Pseudomonadati</taxon>
        <taxon>Pseudomonadota</taxon>
        <taxon>Gammaproteobacteria</taxon>
        <taxon>Vibrionales</taxon>
        <taxon>Vibrionaceae</taxon>
        <taxon>Enterovibrio</taxon>
    </lineage>
</organism>
<name>A0A291B8R8_9GAMM</name>
<dbReference type="Proteomes" id="UP000218160">
    <property type="component" value="Chromosome 1"/>
</dbReference>
<keyword evidence="2" id="KW-1185">Reference proteome</keyword>
<protein>
    <submittedName>
        <fullName evidence="1">Uncharacterized protein</fullName>
    </submittedName>
</protein>
<dbReference type="RefSeq" id="WP_190321901.1">
    <property type="nucleotide sequence ID" value="NZ_RPOF01000002.1"/>
</dbReference>
<evidence type="ECO:0000313" key="2">
    <source>
        <dbReference type="Proteomes" id="UP000218160"/>
    </source>
</evidence>
<dbReference type="AlphaFoldDB" id="A0A291B8R8"/>